<dbReference type="EMBL" id="AZEU01000313">
    <property type="protein sequence ID" value="KRL37781.1"/>
    <property type="molecule type" value="Genomic_DNA"/>
</dbReference>
<reference evidence="8 9" key="1">
    <citation type="journal article" date="2015" name="Genome Announc.">
        <title>Expanding the biotechnology potential of lactobacilli through comparative genomics of 213 strains and associated genera.</title>
        <authorList>
            <person name="Sun Z."/>
            <person name="Harris H.M."/>
            <person name="McCann A."/>
            <person name="Guo C."/>
            <person name="Argimon S."/>
            <person name="Zhang W."/>
            <person name="Yang X."/>
            <person name="Jeffery I.B."/>
            <person name="Cooney J.C."/>
            <person name="Kagawa T.F."/>
            <person name="Liu W."/>
            <person name="Song Y."/>
            <person name="Salvetti E."/>
            <person name="Wrobel A."/>
            <person name="Rasinkangas P."/>
            <person name="Parkhill J."/>
            <person name="Rea M.C."/>
            <person name="O'Sullivan O."/>
            <person name="Ritari J."/>
            <person name="Douillard F.P."/>
            <person name="Paul Ross R."/>
            <person name="Yang R."/>
            <person name="Briner A.E."/>
            <person name="Felis G.E."/>
            <person name="de Vos W.M."/>
            <person name="Barrangou R."/>
            <person name="Klaenhammer T.R."/>
            <person name="Caufield P.W."/>
            <person name="Cui Y."/>
            <person name="Zhang H."/>
            <person name="O'Toole P.W."/>
        </authorList>
    </citation>
    <scope>NUCLEOTIDE SEQUENCE [LARGE SCALE GENOMIC DNA]</scope>
    <source>
        <strain evidence="8 9">DSM 13343</strain>
    </source>
</reference>
<dbReference type="GO" id="GO:0045892">
    <property type="term" value="P:negative regulation of DNA-templated transcription"/>
    <property type="evidence" value="ECO:0007669"/>
    <property type="project" value="UniProtKB-UniRule"/>
</dbReference>
<feature type="domain" description="HTH deoR-type" evidence="7">
    <location>
        <begin position="36"/>
        <end position="59"/>
    </location>
</feature>
<dbReference type="Pfam" id="PF08220">
    <property type="entry name" value="HTH_DeoR"/>
    <property type="match status" value="1"/>
</dbReference>
<gene>
    <name evidence="5" type="primary">hrcA</name>
    <name evidence="8" type="ORF">FD01_GL002737</name>
</gene>
<sequence length="348" mass="38340">MLTKRQLLVLKEIIRSFTETNQPVGSKTLMQELPIHVSSATIRNDMAALEEAGLITKTHSSSGRVPSTKGYRFYLDNLVEPAQAEPAEIAAIQQGFGGHFYKMDEIVAQSARILSNLTNYTAITLGPEVAQLKLTGFRMVPLGNHQVMAILVTSNGNVVNQLFTLPGEVDSEEVEKAIRIVNDQLVGLPLAQVAQKLTTDVPALLFQYMSSPDGFLDIFGSVLKQAAAERFYVGGRLNLMDYLDDSDVRRVKQIFSLFDDDTGDINRLIGPISSKQDVQVHLGQELTPDVLDDLSVITASYSVGDHGTGMIALLGPTQMPYSKMIGLLDAFREELAKRLTDYYSHFDQ</sequence>
<dbReference type="PATRIC" id="fig|1423769.4.peg.2955"/>
<evidence type="ECO:0000256" key="4">
    <source>
        <dbReference type="ARBA" id="ARBA00023163"/>
    </source>
</evidence>
<dbReference type="HAMAP" id="MF_00081">
    <property type="entry name" value="HrcA"/>
    <property type="match status" value="1"/>
</dbReference>
<dbReference type="OrthoDB" id="9783139at2"/>
<accession>A0A0R1Q650</accession>
<dbReference type="PANTHER" id="PTHR34824:SF1">
    <property type="entry name" value="HEAT-INDUCIBLE TRANSCRIPTION REPRESSOR HRCA"/>
    <property type="match status" value="1"/>
</dbReference>
<dbReference type="InterPro" id="IPR036390">
    <property type="entry name" value="WH_DNA-bd_sf"/>
</dbReference>
<organism evidence="8 9">
    <name type="scientific">Lacticaseibacillus manihotivorans DSM 13343 = JCM 12514</name>
    <dbReference type="NCBI Taxonomy" id="1423769"/>
    <lineage>
        <taxon>Bacteria</taxon>
        <taxon>Bacillati</taxon>
        <taxon>Bacillota</taxon>
        <taxon>Bacilli</taxon>
        <taxon>Lactobacillales</taxon>
        <taxon>Lactobacillaceae</taxon>
        <taxon>Lacticaseibacillus</taxon>
    </lineage>
</organism>
<dbReference type="PIRSF" id="PIRSF005485">
    <property type="entry name" value="HrcA"/>
    <property type="match status" value="1"/>
</dbReference>
<comment type="similarity">
    <text evidence="5">Belongs to the HrcA family.</text>
</comment>
<protein>
    <recommendedName>
        <fullName evidence="5">Heat-inducible transcription repressor HrcA</fullName>
    </recommendedName>
</protein>
<dbReference type="Proteomes" id="UP000051790">
    <property type="component" value="Unassembled WGS sequence"/>
</dbReference>
<dbReference type="GO" id="GO:0003700">
    <property type="term" value="F:DNA-binding transcription factor activity"/>
    <property type="evidence" value="ECO:0007669"/>
    <property type="project" value="InterPro"/>
</dbReference>
<comment type="function">
    <text evidence="5">Negative regulator of class I heat shock genes (grpE-dnaK-dnaJ and groELS operons). Prevents heat-shock induction of these operons.</text>
</comment>
<dbReference type="SUPFAM" id="SSF46785">
    <property type="entry name" value="Winged helix' DNA-binding domain"/>
    <property type="match status" value="1"/>
</dbReference>
<dbReference type="Gene3D" id="3.30.390.60">
    <property type="entry name" value="Heat-inducible transcription repressor hrca homolog, domain 3"/>
    <property type="match status" value="1"/>
</dbReference>
<evidence type="ECO:0000259" key="6">
    <source>
        <dbReference type="Pfam" id="PF01628"/>
    </source>
</evidence>
<dbReference type="Gene3D" id="1.10.10.10">
    <property type="entry name" value="Winged helix-like DNA-binding domain superfamily/Winged helix DNA-binding domain"/>
    <property type="match status" value="1"/>
</dbReference>
<keyword evidence="3 5" id="KW-0346">Stress response</keyword>
<evidence type="ECO:0000256" key="2">
    <source>
        <dbReference type="ARBA" id="ARBA00023015"/>
    </source>
</evidence>
<dbReference type="RefSeq" id="WP_054714245.1">
    <property type="nucleotide sequence ID" value="NZ_AZEU01000313.1"/>
</dbReference>
<dbReference type="InterPro" id="IPR021153">
    <property type="entry name" value="HrcA_C"/>
</dbReference>
<evidence type="ECO:0000313" key="8">
    <source>
        <dbReference type="EMBL" id="KRL37781.1"/>
    </source>
</evidence>
<dbReference type="InterPro" id="IPR036388">
    <property type="entry name" value="WH-like_DNA-bd_sf"/>
</dbReference>
<dbReference type="Gene3D" id="3.30.450.40">
    <property type="match status" value="1"/>
</dbReference>
<keyword evidence="2 5" id="KW-0805">Transcription regulation</keyword>
<dbReference type="InterPro" id="IPR023120">
    <property type="entry name" value="WHTH_transcript_rep_HrcA_IDD"/>
</dbReference>
<evidence type="ECO:0000313" key="9">
    <source>
        <dbReference type="Proteomes" id="UP000051790"/>
    </source>
</evidence>
<feature type="domain" description="Heat-inducible transcription repressor HrcA C-terminal" evidence="6">
    <location>
        <begin position="104"/>
        <end position="325"/>
    </location>
</feature>
<evidence type="ECO:0000256" key="5">
    <source>
        <dbReference type="HAMAP-Rule" id="MF_00081"/>
    </source>
</evidence>
<keyword evidence="1 5" id="KW-0678">Repressor</keyword>
<dbReference type="Pfam" id="PF01628">
    <property type="entry name" value="HrcA"/>
    <property type="match status" value="1"/>
</dbReference>
<dbReference type="AlphaFoldDB" id="A0A0R1Q650"/>
<evidence type="ECO:0000256" key="3">
    <source>
        <dbReference type="ARBA" id="ARBA00023016"/>
    </source>
</evidence>
<dbReference type="GO" id="GO:0003677">
    <property type="term" value="F:DNA binding"/>
    <property type="evidence" value="ECO:0007669"/>
    <property type="project" value="InterPro"/>
</dbReference>
<keyword evidence="4 5" id="KW-0804">Transcription</keyword>
<dbReference type="InterPro" id="IPR029016">
    <property type="entry name" value="GAF-like_dom_sf"/>
</dbReference>
<dbReference type="PANTHER" id="PTHR34824">
    <property type="entry name" value="HEAT-INDUCIBLE TRANSCRIPTION REPRESSOR HRCA"/>
    <property type="match status" value="1"/>
</dbReference>
<dbReference type="SUPFAM" id="SSF55781">
    <property type="entry name" value="GAF domain-like"/>
    <property type="match status" value="1"/>
</dbReference>
<keyword evidence="9" id="KW-1185">Reference proteome</keyword>
<proteinExistence type="inferred from homology"/>
<comment type="caution">
    <text evidence="8">The sequence shown here is derived from an EMBL/GenBank/DDBJ whole genome shotgun (WGS) entry which is preliminary data.</text>
</comment>
<dbReference type="InterPro" id="IPR002571">
    <property type="entry name" value="HrcA"/>
</dbReference>
<dbReference type="NCBIfam" id="TIGR00331">
    <property type="entry name" value="hrcA"/>
    <property type="match status" value="1"/>
</dbReference>
<dbReference type="InterPro" id="IPR001034">
    <property type="entry name" value="DeoR_HTH"/>
</dbReference>
<name>A0A0R1Q650_9LACO</name>
<evidence type="ECO:0000259" key="7">
    <source>
        <dbReference type="Pfam" id="PF08220"/>
    </source>
</evidence>
<evidence type="ECO:0000256" key="1">
    <source>
        <dbReference type="ARBA" id="ARBA00022491"/>
    </source>
</evidence>